<comment type="function">
    <text evidence="14">May be involved in cooperative interactions with calmodulins or calmodulin-like proteins. Recruits calmodulin proteins to microtubules, thus being a potential scaffold in cellular signaling and trafficking. May associate with nucleic acids and regulate gene expression at the transcriptional or post-transcriptional level.</text>
</comment>
<feature type="compositionally biased region" description="Polar residues" evidence="15">
    <location>
        <begin position="700"/>
        <end position="715"/>
    </location>
</feature>
<keyword evidence="5" id="KW-0375">Hydrogen ion transport</keyword>
<evidence type="ECO:0000259" key="16">
    <source>
        <dbReference type="Pfam" id="PF13178"/>
    </source>
</evidence>
<sequence>MGRSSTSCFKIMACAGDSASKDDLSLPPESRESPEKRRWSFRRKSTKHHAPSKSLISEAVSIKSDQEAIADTINSEKSSVPQQALNVVQKVDSPQLQSPGSISTGAELVVDRYAAKVDYKTQEDDVILLQASIRRYLAKRQLKKFKNVVKLQACFRGYLVRRQASGTLRCLLAILKIQTLVRASSAVQPRKFTDKGKFHEELSANMVKMSERNPSKTSDAIRNLVSNAFACQVLKYAPKRKPICIRCDPSKMDPGWKWLERWMVLISLGQQKITSNQMDIGKDTSIVLDAYEVKTKWEIRLISSTNLAHSDLPVEAEVEGSPRTNGSGKIEHEVPATLLEQCSIPLVQDDELMSHVEEAVTVEKDEHIMSSLDKESSDFSHYQILSSTNAAALPKLHGNMDGLDEAGEVPPKNGAVNEVHEIVDMEGGQVVIGSRKLRNPSFTAVQAKFEGLSSASTSNKPHGHASKDALGESKSVTEEVCKTKSVHFLVDKTNEVGSTEKLSSYSPVPQGTTIGGGTEIPEAGLLEAVTELRILESSLNIRDLKVEANGHLFKSNAFQTHGMIEMGKGSSLSIDDTKSAQVEQQLTSSNIFAANSRKDVDIDKPSQEGSPRSLLTIPDSHGTPSSQISSHGKTTTKVENNVLARKNRNQTIVKNSPTNSKNDSGTLTSGEHLQRDVKNGKRRNSFGMAKIDHADHELRSSVTSSLPSYMQSTESARAKVNLSMSQKSSPELNDRENHIKKRHSLPSEDGKQGSSPRMQRSTSHAQQNWKGNGVHSPHNSSGLAGGSAPRFSSRVARASALSAGLVYGSIKLSYLQAKAKAQRKAEAKDAHH</sequence>
<feature type="compositionally biased region" description="Basic and acidic residues" evidence="15">
    <location>
        <begin position="597"/>
        <end position="606"/>
    </location>
</feature>
<organism evidence="17 18">
    <name type="scientific">Vanilla planifolia</name>
    <name type="common">Vanilla</name>
    <dbReference type="NCBI Taxonomy" id="51239"/>
    <lineage>
        <taxon>Eukaryota</taxon>
        <taxon>Viridiplantae</taxon>
        <taxon>Streptophyta</taxon>
        <taxon>Embryophyta</taxon>
        <taxon>Tracheophyta</taxon>
        <taxon>Spermatophyta</taxon>
        <taxon>Magnoliopsida</taxon>
        <taxon>Liliopsida</taxon>
        <taxon>Asparagales</taxon>
        <taxon>Orchidaceae</taxon>
        <taxon>Vanilloideae</taxon>
        <taxon>Vanilleae</taxon>
        <taxon>Vanilla</taxon>
    </lineage>
</organism>
<feature type="compositionally biased region" description="Basic and acidic residues" evidence="15">
    <location>
        <begin position="19"/>
        <end position="38"/>
    </location>
</feature>
<feature type="compositionally biased region" description="Polar residues" evidence="15">
    <location>
        <begin position="722"/>
        <end position="731"/>
    </location>
</feature>
<comment type="similarity">
    <text evidence="12">Belongs to the IQD family.</text>
</comment>
<feature type="region of interest" description="Disordered" evidence="15">
    <location>
        <begin position="453"/>
        <end position="472"/>
    </location>
</feature>
<dbReference type="GO" id="GO:0045259">
    <property type="term" value="C:proton-transporting ATP synthase complex"/>
    <property type="evidence" value="ECO:0007669"/>
    <property type="project" value="UniProtKB-KW"/>
</dbReference>
<comment type="subcellular location">
    <subcellularLocation>
        <location evidence="1">Mitochondrion inner membrane</location>
    </subcellularLocation>
</comment>
<evidence type="ECO:0000256" key="11">
    <source>
        <dbReference type="ARBA" id="ARBA00023310"/>
    </source>
</evidence>
<dbReference type="SMART" id="SM00015">
    <property type="entry name" value="IQ"/>
    <property type="match status" value="2"/>
</dbReference>
<keyword evidence="18" id="KW-1185">Reference proteome</keyword>
<proteinExistence type="inferred from homology"/>
<dbReference type="GO" id="GO:0005516">
    <property type="term" value="F:calmodulin binding"/>
    <property type="evidence" value="ECO:0007669"/>
    <property type="project" value="UniProtKB-KW"/>
</dbReference>
<evidence type="ECO:0000256" key="7">
    <source>
        <dbReference type="ARBA" id="ARBA00022860"/>
    </source>
</evidence>
<name>A0A835VDN5_VANPL</name>
<comment type="subunit">
    <text evidence="13">Binds to multiple calmodulin (CaM) in the presence of Ca(2+) and CaM-like proteins.</text>
</comment>
<dbReference type="CDD" id="cd23767">
    <property type="entry name" value="IQCD"/>
    <property type="match status" value="1"/>
</dbReference>
<dbReference type="Gene3D" id="1.20.5.190">
    <property type="match status" value="1"/>
</dbReference>
<evidence type="ECO:0000313" key="18">
    <source>
        <dbReference type="Proteomes" id="UP000636800"/>
    </source>
</evidence>
<reference evidence="17 18" key="1">
    <citation type="journal article" date="2020" name="Nat. Food">
        <title>A phased Vanilla planifolia genome enables genetic improvement of flavour and production.</title>
        <authorList>
            <person name="Hasing T."/>
            <person name="Tang H."/>
            <person name="Brym M."/>
            <person name="Khazi F."/>
            <person name="Huang T."/>
            <person name="Chambers A.H."/>
        </authorList>
    </citation>
    <scope>NUCLEOTIDE SEQUENCE [LARGE SCALE GENOMIC DNA]</scope>
    <source>
        <tissue evidence="17">Leaf</tissue>
    </source>
</reference>
<dbReference type="OrthoDB" id="683938at2759"/>
<feature type="compositionally biased region" description="Polar residues" evidence="15">
    <location>
        <begin position="649"/>
        <end position="671"/>
    </location>
</feature>
<evidence type="ECO:0000256" key="15">
    <source>
        <dbReference type="SAM" id="MobiDB-lite"/>
    </source>
</evidence>
<feature type="region of interest" description="Disordered" evidence="15">
    <location>
        <begin position="18"/>
        <end position="53"/>
    </location>
</feature>
<evidence type="ECO:0000256" key="1">
    <source>
        <dbReference type="ARBA" id="ARBA00004273"/>
    </source>
</evidence>
<dbReference type="PANTHER" id="PTHR32295">
    <property type="entry name" value="IQ-DOMAIN 5-RELATED"/>
    <property type="match status" value="1"/>
</dbReference>
<accession>A0A835VDN5</accession>
<evidence type="ECO:0000256" key="2">
    <source>
        <dbReference type="ARBA" id="ARBA00007333"/>
    </source>
</evidence>
<dbReference type="InterPro" id="IPR027417">
    <property type="entry name" value="P-loop_NTPase"/>
</dbReference>
<dbReference type="InterPro" id="IPR025064">
    <property type="entry name" value="DUF4005"/>
</dbReference>
<keyword evidence="8" id="KW-0406">Ion transport</keyword>
<feature type="region of interest" description="Disordered" evidence="15">
    <location>
        <begin position="597"/>
        <end position="683"/>
    </location>
</feature>
<evidence type="ECO:0000256" key="8">
    <source>
        <dbReference type="ARBA" id="ARBA00023065"/>
    </source>
</evidence>
<keyword evidence="11" id="KW-0066">ATP synthesis</keyword>
<evidence type="ECO:0000256" key="9">
    <source>
        <dbReference type="ARBA" id="ARBA00023128"/>
    </source>
</evidence>
<feature type="compositionally biased region" description="Polar residues" evidence="15">
    <location>
        <begin position="752"/>
        <end position="770"/>
    </location>
</feature>
<dbReference type="Pfam" id="PF00612">
    <property type="entry name" value="IQ"/>
    <property type="match status" value="2"/>
</dbReference>
<keyword evidence="3" id="KW-0813">Transport</keyword>
<feature type="region of interest" description="Disordered" evidence="15">
    <location>
        <begin position="698"/>
        <end position="791"/>
    </location>
</feature>
<comment type="caution">
    <text evidence="17">The sequence shown here is derived from an EMBL/GenBank/DDBJ whole genome shotgun (WGS) entry which is preliminary data.</text>
</comment>
<dbReference type="Pfam" id="PF13178">
    <property type="entry name" value="DUF4005"/>
    <property type="match status" value="1"/>
</dbReference>
<evidence type="ECO:0000313" key="17">
    <source>
        <dbReference type="EMBL" id="KAG0496869.1"/>
    </source>
</evidence>
<feature type="domain" description="DUF4005" evidence="16">
    <location>
        <begin position="675"/>
        <end position="760"/>
    </location>
</feature>
<protein>
    <recommendedName>
        <fullName evidence="16">DUF4005 domain-containing protein</fullName>
    </recommendedName>
</protein>
<gene>
    <name evidence="17" type="ORF">HPP92_001560</name>
</gene>
<dbReference type="InterPro" id="IPR008386">
    <property type="entry name" value="ATP_synth_F0_esu_mt"/>
</dbReference>
<dbReference type="PROSITE" id="PS50096">
    <property type="entry name" value="IQ"/>
    <property type="match status" value="2"/>
</dbReference>
<evidence type="ECO:0000256" key="10">
    <source>
        <dbReference type="ARBA" id="ARBA00023136"/>
    </source>
</evidence>
<evidence type="ECO:0000256" key="13">
    <source>
        <dbReference type="ARBA" id="ARBA00024378"/>
    </source>
</evidence>
<dbReference type="Proteomes" id="UP000636800">
    <property type="component" value="Chromosome 1"/>
</dbReference>
<evidence type="ECO:0000256" key="5">
    <source>
        <dbReference type="ARBA" id="ARBA00022781"/>
    </source>
</evidence>
<dbReference type="PANTHER" id="PTHR32295:SF154">
    <property type="entry name" value="PROTEIN IQ-DOMAIN 32"/>
    <property type="match status" value="1"/>
</dbReference>
<evidence type="ECO:0000256" key="6">
    <source>
        <dbReference type="ARBA" id="ARBA00022792"/>
    </source>
</evidence>
<feature type="compositionally biased region" description="Polar residues" evidence="15">
    <location>
        <begin position="622"/>
        <end position="639"/>
    </location>
</feature>
<dbReference type="GO" id="GO:0015986">
    <property type="term" value="P:proton motive force-driven ATP synthesis"/>
    <property type="evidence" value="ECO:0007669"/>
    <property type="project" value="InterPro"/>
</dbReference>
<evidence type="ECO:0000256" key="14">
    <source>
        <dbReference type="ARBA" id="ARBA00045534"/>
    </source>
</evidence>
<keyword evidence="4" id="KW-0138">CF(0)</keyword>
<evidence type="ECO:0000256" key="3">
    <source>
        <dbReference type="ARBA" id="ARBA00022448"/>
    </source>
</evidence>
<dbReference type="Pfam" id="PF05680">
    <property type="entry name" value="ATP-synt_E"/>
    <property type="match status" value="1"/>
</dbReference>
<dbReference type="GO" id="GO:0005743">
    <property type="term" value="C:mitochondrial inner membrane"/>
    <property type="evidence" value="ECO:0007669"/>
    <property type="project" value="UniProtKB-SubCell"/>
</dbReference>
<keyword evidence="7" id="KW-0112">Calmodulin-binding</keyword>
<keyword evidence="10" id="KW-0472">Membrane</keyword>
<comment type="similarity">
    <text evidence="2">Belongs to the ATPase e subunit family.</text>
</comment>
<keyword evidence="9" id="KW-0496">Mitochondrion</keyword>
<feature type="compositionally biased region" description="Basic residues" evidence="15">
    <location>
        <begin position="39"/>
        <end position="51"/>
    </location>
</feature>
<keyword evidence="6" id="KW-0999">Mitochondrion inner membrane</keyword>
<dbReference type="InterPro" id="IPR000048">
    <property type="entry name" value="IQ_motif_EF-hand-BS"/>
</dbReference>
<dbReference type="AlphaFoldDB" id="A0A835VDN5"/>
<dbReference type="SUPFAM" id="SSF52540">
    <property type="entry name" value="P-loop containing nucleoside triphosphate hydrolases"/>
    <property type="match status" value="1"/>
</dbReference>
<dbReference type="GO" id="GO:0015078">
    <property type="term" value="F:proton transmembrane transporter activity"/>
    <property type="evidence" value="ECO:0007669"/>
    <property type="project" value="InterPro"/>
</dbReference>
<evidence type="ECO:0000256" key="4">
    <source>
        <dbReference type="ARBA" id="ARBA00022547"/>
    </source>
</evidence>
<evidence type="ECO:0000256" key="12">
    <source>
        <dbReference type="ARBA" id="ARBA00024341"/>
    </source>
</evidence>
<dbReference type="EMBL" id="JADCNL010000001">
    <property type="protein sequence ID" value="KAG0496869.1"/>
    <property type="molecule type" value="Genomic_DNA"/>
</dbReference>